<comment type="caution">
    <text evidence="2">The sequence shown here is derived from an EMBL/GenBank/DDBJ whole genome shotgun (WGS) entry which is preliminary data.</text>
</comment>
<name>A0A0M0JLB4_9EUKA</name>
<reference evidence="3" key="1">
    <citation type="journal article" date="2015" name="PLoS Genet.">
        <title>Genome Sequence and Transcriptome Analyses of Chrysochromulina tobin: Metabolic Tools for Enhanced Algal Fitness in the Prominent Order Prymnesiales (Haptophyceae).</title>
        <authorList>
            <person name="Hovde B.T."/>
            <person name="Deodato C.R."/>
            <person name="Hunsperger H.M."/>
            <person name="Ryken S.A."/>
            <person name="Yost W."/>
            <person name="Jha R.K."/>
            <person name="Patterson J."/>
            <person name="Monnat R.J. Jr."/>
            <person name="Barlow S.B."/>
            <person name="Starkenburg S.R."/>
            <person name="Cattolico R.A."/>
        </authorList>
    </citation>
    <scope>NUCLEOTIDE SEQUENCE</scope>
    <source>
        <strain evidence="3">CCMP291</strain>
    </source>
</reference>
<dbReference type="InterPro" id="IPR004843">
    <property type="entry name" value="Calcineurin-like_PHP"/>
</dbReference>
<evidence type="ECO:0000259" key="1">
    <source>
        <dbReference type="Pfam" id="PF00149"/>
    </source>
</evidence>
<gene>
    <name evidence="2" type="ORF">Ctob_002857</name>
</gene>
<protein>
    <submittedName>
        <fullName evidence="2">5-nucleotidase</fullName>
    </submittedName>
</protein>
<dbReference type="SUPFAM" id="SSF56300">
    <property type="entry name" value="Metallo-dependent phosphatases"/>
    <property type="match status" value="1"/>
</dbReference>
<feature type="domain" description="Calcineurin-like phosphoesterase" evidence="1">
    <location>
        <begin position="17"/>
        <end position="222"/>
    </location>
</feature>
<dbReference type="GO" id="GO:0016787">
    <property type="term" value="F:hydrolase activity"/>
    <property type="evidence" value="ECO:0007669"/>
    <property type="project" value="InterPro"/>
</dbReference>
<accession>A0A0M0JLB4</accession>
<dbReference type="OrthoDB" id="10252235at2759"/>
<dbReference type="InterPro" id="IPR006179">
    <property type="entry name" value="5_nucleotidase/apyrase"/>
</dbReference>
<keyword evidence="3" id="KW-1185">Reference proteome</keyword>
<dbReference type="Gene3D" id="3.60.21.10">
    <property type="match status" value="1"/>
</dbReference>
<dbReference type="PANTHER" id="PTHR11575:SF48">
    <property type="entry name" value="5'-NUCLEOTIDASE"/>
    <property type="match status" value="1"/>
</dbReference>
<dbReference type="Proteomes" id="UP000037460">
    <property type="component" value="Unassembled WGS sequence"/>
</dbReference>
<evidence type="ECO:0000313" key="3">
    <source>
        <dbReference type="Proteomes" id="UP000037460"/>
    </source>
</evidence>
<dbReference type="PANTHER" id="PTHR11575">
    <property type="entry name" value="5'-NUCLEOTIDASE-RELATED"/>
    <property type="match status" value="1"/>
</dbReference>
<dbReference type="Pfam" id="PF00149">
    <property type="entry name" value="Metallophos"/>
    <property type="match status" value="1"/>
</dbReference>
<dbReference type="InterPro" id="IPR029052">
    <property type="entry name" value="Metallo-depent_PP-like"/>
</dbReference>
<dbReference type="AlphaFoldDB" id="A0A0M0JLB4"/>
<sequence>MAAVLGPRPRTAKGTFLRVLTINDVYKLDNYPRVGTAVRAAKAEAARLDCVVVATLNGDFLSPCVLSAIDGGRAMTEALNHAQLDYVVLGNHEMDFGFDVPMARMAQFRGKAVNTNILTPKFRELPKFDVLAVGERHVVVMGLLSEDTSIYSPSNKPLVQPPAVAAAEAWAEAKAQLGKTPDVCLPMTHMLVPEDKKTAVALSRHAEMGTRTPVLLGGHEHEVYIDEAGKSTIVKVGEDARQLGVVDIWWTADGALRSKVTMLPIDEFDEDPAVKSFVLEKQKFIGTMMRAPIAPVVARMSSRRL</sequence>
<dbReference type="GO" id="GO:0009166">
    <property type="term" value="P:nucleotide catabolic process"/>
    <property type="evidence" value="ECO:0007669"/>
    <property type="project" value="InterPro"/>
</dbReference>
<dbReference type="EMBL" id="JWZX01002772">
    <property type="protein sequence ID" value="KOO27038.1"/>
    <property type="molecule type" value="Genomic_DNA"/>
</dbReference>
<organism evidence="2 3">
    <name type="scientific">Chrysochromulina tobinii</name>
    <dbReference type="NCBI Taxonomy" id="1460289"/>
    <lineage>
        <taxon>Eukaryota</taxon>
        <taxon>Haptista</taxon>
        <taxon>Haptophyta</taxon>
        <taxon>Prymnesiophyceae</taxon>
        <taxon>Prymnesiales</taxon>
        <taxon>Chrysochromulinaceae</taxon>
        <taxon>Chrysochromulina</taxon>
    </lineage>
</organism>
<proteinExistence type="predicted"/>
<evidence type="ECO:0000313" key="2">
    <source>
        <dbReference type="EMBL" id="KOO27038.1"/>
    </source>
</evidence>